<dbReference type="NCBIfam" id="NF010664">
    <property type="entry name" value="PRK14059.1-2"/>
    <property type="match status" value="1"/>
</dbReference>
<dbReference type="RefSeq" id="WP_085152530.1">
    <property type="nucleotide sequence ID" value="NZ_AP022612.1"/>
</dbReference>
<organism evidence="4 5">
    <name type="scientific">Mycolicibacterium confluentis</name>
    <dbReference type="NCBI Taxonomy" id="28047"/>
    <lineage>
        <taxon>Bacteria</taxon>
        <taxon>Bacillati</taxon>
        <taxon>Actinomycetota</taxon>
        <taxon>Actinomycetes</taxon>
        <taxon>Mycobacteriales</taxon>
        <taxon>Mycobacteriaceae</taxon>
        <taxon>Mycolicibacterium</taxon>
    </lineage>
</organism>
<dbReference type="InterPro" id="IPR002734">
    <property type="entry name" value="RibDG_C"/>
</dbReference>
<dbReference type="NCBIfam" id="NF010665">
    <property type="entry name" value="PRK14059.1-4"/>
    <property type="match status" value="1"/>
</dbReference>
<dbReference type="GO" id="GO:0008703">
    <property type="term" value="F:5-amino-6-(5-phosphoribosylamino)uracil reductase activity"/>
    <property type="evidence" value="ECO:0007669"/>
    <property type="project" value="InterPro"/>
</dbReference>
<name>A0A7I7XYA3_9MYCO</name>
<evidence type="ECO:0000256" key="2">
    <source>
        <dbReference type="ARBA" id="ARBA00022857"/>
    </source>
</evidence>
<reference evidence="4" key="2">
    <citation type="submission" date="2020-02" db="EMBL/GenBank/DDBJ databases">
        <authorList>
            <person name="Matsumoto Y."/>
            <person name="Motooka D."/>
            <person name="Nakamura S."/>
        </authorList>
    </citation>
    <scope>NUCLEOTIDE SEQUENCE</scope>
    <source>
        <strain evidence="4">JCM 13671</strain>
    </source>
</reference>
<evidence type="ECO:0000313" key="5">
    <source>
        <dbReference type="Proteomes" id="UP000466931"/>
    </source>
</evidence>
<evidence type="ECO:0000256" key="1">
    <source>
        <dbReference type="ARBA" id="ARBA00005104"/>
    </source>
</evidence>
<dbReference type="OrthoDB" id="5243299at2"/>
<dbReference type="PANTHER" id="PTHR38011:SF7">
    <property type="entry name" value="2,5-DIAMINO-6-RIBOSYLAMINO-4(3H)-PYRIMIDINONE 5'-PHOSPHATE REDUCTASE"/>
    <property type="match status" value="1"/>
</dbReference>
<dbReference type="GO" id="GO:0009231">
    <property type="term" value="P:riboflavin biosynthetic process"/>
    <property type="evidence" value="ECO:0007669"/>
    <property type="project" value="InterPro"/>
</dbReference>
<evidence type="ECO:0000256" key="3">
    <source>
        <dbReference type="ARBA" id="ARBA00023002"/>
    </source>
</evidence>
<dbReference type="AlphaFoldDB" id="A0A7I7XYA3"/>
<dbReference type="EMBL" id="AP022612">
    <property type="protein sequence ID" value="BBZ34134.1"/>
    <property type="molecule type" value="Genomic_DNA"/>
</dbReference>
<dbReference type="InterPro" id="IPR050765">
    <property type="entry name" value="Riboflavin_Biosynth_HTPR"/>
</dbReference>
<dbReference type="PANTHER" id="PTHR38011">
    <property type="entry name" value="DIHYDROFOLATE REDUCTASE FAMILY PROTEIN (AFU_ORTHOLOGUE AFUA_8G06820)"/>
    <property type="match status" value="1"/>
</dbReference>
<evidence type="ECO:0000313" key="4">
    <source>
        <dbReference type="EMBL" id="BBZ34134.1"/>
    </source>
</evidence>
<keyword evidence="3" id="KW-0560">Oxidoreductase</keyword>
<reference evidence="4" key="1">
    <citation type="journal article" date="2019" name="Emerg. Microbes Infect.">
        <title>Comprehensive subspecies identification of 175 nontuberculous mycobacteria species based on 7547 genomic profiles.</title>
        <authorList>
            <person name="Matsumoto Y."/>
            <person name="Kinjo T."/>
            <person name="Motooka D."/>
            <person name="Nabeya D."/>
            <person name="Jung N."/>
            <person name="Uechi K."/>
            <person name="Horii T."/>
            <person name="Iida T."/>
            <person name="Fujita J."/>
            <person name="Nakamura S."/>
        </authorList>
    </citation>
    <scope>NUCLEOTIDE SEQUENCE [LARGE SCALE GENOMIC DNA]</scope>
    <source>
        <strain evidence="4">JCM 13671</strain>
    </source>
</reference>
<accession>A0A7I7XYA3</accession>
<keyword evidence="2" id="KW-0521">NADP</keyword>
<keyword evidence="5" id="KW-1185">Reference proteome</keyword>
<comment type="pathway">
    <text evidence="1">Cofactor biosynthesis; riboflavin biosynthesis.</text>
</comment>
<sequence>MAEPDAGTQLTLLDGAGPVGEERLAQLYAYPPELTRCWVRSNFIASLDGGATAGGKSGDLGGPGDRALFTLMRGNADVVVVGAGTVRVENYGGVQLSVAARQARQARGQAEVPPIAVVSRSGQLDRDMKVFTHTEVPPLILTCGSALAATTTRLGDVATVIDCSNSDPDQVDLRFALAALAGRGLLRVLTEGGPLLHDTLIAAGLLDEICLSIAPALVGGAAHRIASGPDETRMPMRRAHLLADDSGFLYTRYVREA</sequence>
<dbReference type="NCBIfam" id="NF010663">
    <property type="entry name" value="PRK14059.1-1"/>
    <property type="match status" value="1"/>
</dbReference>
<dbReference type="SUPFAM" id="SSF53597">
    <property type="entry name" value="Dihydrofolate reductase-like"/>
    <property type="match status" value="1"/>
</dbReference>
<gene>
    <name evidence="4" type="ORF">MCNF_27390</name>
</gene>
<dbReference type="InterPro" id="IPR024072">
    <property type="entry name" value="DHFR-like_dom_sf"/>
</dbReference>
<dbReference type="Pfam" id="PF01872">
    <property type="entry name" value="RibD_C"/>
    <property type="match status" value="1"/>
</dbReference>
<dbReference type="Proteomes" id="UP000466931">
    <property type="component" value="Chromosome"/>
</dbReference>
<dbReference type="Gene3D" id="3.40.430.10">
    <property type="entry name" value="Dihydrofolate Reductase, subunit A"/>
    <property type="match status" value="1"/>
</dbReference>
<proteinExistence type="predicted"/>
<protein>
    <submittedName>
        <fullName evidence="4">Uncharacterized protein</fullName>
    </submittedName>
</protein>